<dbReference type="GO" id="GO:0005524">
    <property type="term" value="F:ATP binding"/>
    <property type="evidence" value="ECO:0007669"/>
    <property type="project" value="InterPro"/>
</dbReference>
<keyword evidence="5" id="KW-0132">Cell division</keyword>
<dbReference type="GO" id="GO:0007062">
    <property type="term" value="P:sister chromatid cohesion"/>
    <property type="evidence" value="ECO:0007669"/>
    <property type="project" value="InterPro"/>
</dbReference>
<dbReference type="GO" id="GO:0005634">
    <property type="term" value="C:nucleus"/>
    <property type="evidence" value="ECO:0007669"/>
    <property type="project" value="UniProtKB-SubCell"/>
</dbReference>
<dbReference type="InterPro" id="IPR003395">
    <property type="entry name" value="RecF/RecN/SMC_N"/>
</dbReference>
<feature type="coiled-coil region" evidence="11">
    <location>
        <begin position="1055"/>
        <end position="1089"/>
    </location>
</feature>
<feature type="region of interest" description="Disordered" evidence="12">
    <location>
        <begin position="976"/>
        <end position="1006"/>
    </location>
</feature>
<evidence type="ECO:0000256" key="2">
    <source>
        <dbReference type="ARBA" id="ARBA00004286"/>
    </source>
</evidence>
<dbReference type="InterPro" id="IPR010935">
    <property type="entry name" value="SMC_hinge"/>
</dbReference>
<dbReference type="GO" id="GO:0016887">
    <property type="term" value="F:ATP hydrolysis activity"/>
    <property type="evidence" value="ECO:0007669"/>
    <property type="project" value="InterPro"/>
</dbReference>
<comment type="similarity">
    <text evidence="3">Belongs to the SMC family. SMC1 subfamily.</text>
</comment>
<evidence type="ECO:0000256" key="8">
    <source>
        <dbReference type="ARBA" id="ARBA00023242"/>
    </source>
</evidence>
<evidence type="ECO:0000256" key="9">
    <source>
        <dbReference type="ARBA" id="ARBA00023306"/>
    </source>
</evidence>
<dbReference type="Gene3D" id="3.40.50.300">
    <property type="entry name" value="P-loop containing nucleotide triphosphate hydrolases"/>
    <property type="match status" value="2"/>
</dbReference>
<keyword evidence="9" id="KW-0131">Cell cycle</keyword>
<keyword evidence="8 10" id="KW-0539">Nucleus</keyword>
<evidence type="ECO:0000256" key="10">
    <source>
        <dbReference type="PIRNR" id="PIRNR005719"/>
    </source>
</evidence>
<evidence type="ECO:0000256" key="5">
    <source>
        <dbReference type="ARBA" id="ARBA00022618"/>
    </source>
</evidence>
<dbReference type="Pfam" id="PF02463">
    <property type="entry name" value="SMC_N"/>
    <property type="match status" value="1"/>
</dbReference>
<proteinExistence type="inferred from homology"/>
<comment type="caution">
    <text evidence="14">The sequence shown here is derived from an EMBL/GenBank/DDBJ whole genome shotgun (WGS) entry which is preliminary data.</text>
</comment>
<evidence type="ECO:0000256" key="4">
    <source>
        <dbReference type="ARBA" id="ARBA00022454"/>
    </source>
</evidence>
<comment type="subcellular location">
    <subcellularLocation>
        <location evidence="2">Chromosome</location>
    </subcellularLocation>
    <subcellularLocation>
        <location evidence="1 10">Nucleus</location>
    </subcellularLocation>
</comment>
<reference evidence="14 15" key="1">
    <citation type="journal article" date="2019" name="Environ. Microbiol.">
        <title>At the nexus of three kingdoms: the genome of the mycorrhizal fungus Gigaspora margarita provides insights into plant, endobacterial and fungal interactions.</title>
        <authorList>
            <person name="Venice F."/>
            <person name="Ghignone S."/>
            <person name="Salvioli di Fossalunga A."/>
            <person name="Amselem J."/>
            <person name="Novero M."/>
            <person name="Xianan X."/>
            <person name="Sedzielewska Toro K."/>
            <person name="Morin E."/>
            <person name="Lipzen A."/>
            <person name="Grigoriev I.V."/>
            <person name="Henrissat B."/>
            <person name="Martin F.M."/>
            <person name="Bonfante P."/>
        </authorList>
    </citation>
    <scope>NUCLEOTIDE SEQUENCE [LARGE SCALE GENOMIC DNA]</scope>
    <source>
        <strain evidence="14 15">BEG34</strain>
    </source>
</reference>
<evidence type="ECO:0000256" key="3">
    <source>
        <dbReference type="ARBA" id="ARBA00005597"/>
    </source>
</evidence>
<dbReference type="GO" id="GO:0008278">
    <property type="term" value="C:cohesin complex"/>
    <property type="evidence" value="ECO:0007669"/>
    <property type="project" value="InterPro"/>
</dbReference>
<dbReference type="Gene3D" id="3.30.70.1620">
    <property type="match status" value="1"/>
</dbReference>
<dbReference type="PANTHER" id="PTHR18937">
    <property type="entry name" value="STRUCTURAL MAINTENANCE OF CHROMOSOMES SMC FAMILY MEMBER"/>
    <property type="match status" value="1"/>
</dbReference>
<dbReference type="GO" id="GO:0003677">
    <property type="term" value="F:DNA binding"/>
    <property type="evidence" value="ECO:0007669"/>
    <property type="project" value="TreeGrafter"/>
</dbReference>
<keyword evidence="7 11" id="KW-0175">Coiled coil</keyword>
<dbReference type="PANTHER" id="PTHR18937:SF12">
    <property type="entry name" value="STRUCTURAL MAINTENANCE OF CHROMOSOMES PROTEIN"/>
    <property type="match status" value="1"/>
</dbReference>
<dbReference type="Pfam" id="PF06470">
    <property type="entry name" value="SMC_hinge"/>
    <property type="match status" value="1"/>
</dbReference>
<organism evidence="14 15">
    <name type="scientific">Gigaspora margarita</name>
    <dbReference type="NCBI Taxonomy" id="4874"/>
    <lineage>
        <taxon>Eukaryota</taxon>
        <taxon>Fungi</taxon>
        <taxon>Fungi incertae sedis</taxon>
        <taxon>Mucoromycota</taxon>
        <taxon>Glomeromycotina</taxon>
        <taxon>Glomeromycetes</taxon>
        <taxon>Diversisporales</taxon>
        <taxon>Gigasporaceae</taxon>
        <taxon>Gigaspora</taxon>
    </lineage>
</organism>
<feature type="region of interest" description="Disordered" evidence="12">
    <location>
        <begin position="423"/>
        <end position="453"/>
    </location>
</feature>
<dbReference type="AlphaFoldDB" id="A0A8H3XA18"/>
<evidence type="ECO:0000313" key="15">
    <source>
        <dbReference type="Proteomes" id="UP000439903"/>
    </source>
</evidence>
<feature type="compositionally biased region" description="Polar residues" evidence="12">
    <location>
        <begin position="996"/>
        <end position="1005"/>
    </location>
</feature>
<sequence length="1252" mass="144622">MGRLDRLELENFKSYKGHQTIGPFHNFTSVIGPNGAGKSNLMDAISFVLGIKSAQLRSSQLRDLIYRGRAMQEDDDDDDGDDGTALEWRTNNPKRAWVMAVYKDDNGNEIKFHRSITSTGTSEYRIDNKVVTYAKYNQALEQQNILVKARNFLVFQGDVEAIASQSPKDLTRLIEQISGSLELKADYEQLKVQQERATENSTFNFNKKRGINQDIQEYQRQKAQAQQFEKLQNEKMRILVDYLLWKLYHIQENINECRDQINSHEEVIKEKQQVQKKHEADHKQARMEQVEIHKKLYRLEKEIQLKEKELEEKRPLLLTVGEKITYSNRKLTQLDGNAERIRKDYDRQSKRVEDLQLELENVTTAADDYETSLNAESSSSKRNAILNADELAEYNRLREQANKQTVYEKQQLENLRRQEKTCRESTQRLKEKMEDLDRRRSQLEEEKSALTDHKEKVSANVMQLKSDIDNSKKELQAAVAERESISQQEIQLNRELQEILNQLTVASVDQRESEREQRMKECLESLKRVFSGVHGRLLDLFSPTQRKYAVPVSIILGRNLDAIIVDQQKIAIECIQYMREQRLGHATFIPLDTIVVKSINDKYRSIMKGARLAIDVITYNDKLERAFQYACGNTLVCDTLEIAKHICYEKNQQVKAVTLDGTIIHKSGLITGGHSDDILSGAKRVTEKRRADNIDALRAQRDDLMSKLNNLSKSKRRGNFEEQKKSEISGLESRLEFSQQDLAISTTKLAAINDELAVISNEATQLSPILEESQNELVALDTQVNQCENNINEKEDTVFREFCRRIGVSNIRDYEQRQLKMAQEIAEKRLKFTTQKSKLQNQLKFETEQKAETEDRLNRLESAISDETDRLSQLEDEKKQLLEEKRRISDEISEEQRVLSEIKNEYNVKTATVTSSKRLLAQISKEIDKLMKEIVNKESDIEKLEADRFSIFRKCKLEEIDLPLLRGSLDNVLAKDSRNSDDDLMDTDDDDVYSSNRAGPSTNGASRIEVDFDSLSEYLKENDGVEITKDFEKKLDEKTAKMEEIAPSLKSIERLDGIEQRLRDTEKEFDSARREAKTAKERFNAVKQKRYKLFHAAYDHIAENIDKIYKDLTKSRSFPLGGTAYLSLEDTEEPYLDGVKYHAMPPMKRFRDMEQLSGGEKTMAALALLFAIHSYQPSPFFVLDEVDAALDNTNVGKIANYIREHASDTFQFIVISLKSTLYEKAQALVGIYRDQEINSSKTLTLHVDKFSE</sequence>
<dbReference type="Gene3D" id="1.20.1060.20">
    <property type="match status" value="1"/>
</dbReference>
<evidence type="ECO:0000259" key="13">
    <source>
        <dbReference type="SMART" id="SM00968"/>
    </source>
</evidence>
<dbReference type="InterPro" id="IPR028468">
    <property type="entry name" value="Smc1_ABC"/>
</dbReference>
<dbReference type="InterPro" id="IPR027417">
    <property type="entry name" value="P-loop_NTPase"/>
</dbReference>
<evidence type="ECO:0000256" key="11">
    <source>
        <dbReference type="SAM" id="Coils"/>
    </source>
</evidence>
<dbReference type="InterPro" id="IPR036277">
    <property type="entry name" value="SMC_hinge_sf"/>
</dbReference>
<evidence type="ECO:0000256" key="1">
    <source>
        <dbReference type="ARBA" id="ARBA00004123"/>
    </source>
</evidence>
<name>A0A8H3XA18_GIGMA</name>
<protein>
    <recommendedName>
        <fullName evidence="10">Structural maintenance of chromosomes protein</fullName>
    </recommendedName>
</protein>
<dbReference type="SMART" id="SM00968">
    <property type="entry name" value="SMC_hinge"/>
    <property type="match status" value="1"/>
</dbReference>
<keyword evidence="4" id="KW-0158">Chromosome</keyword>
<evidence type="ECO:0000256" key="12">
    <source>
        <dbReference type="SAM" id="MobiDB-lite"/>
    </source>
</evidence>
<keyword evidence="15" id="KW-1185">Reference proteome</keyword>
<feature type="domain" description="SMC hinge" evidence="13">
    <location>
        <begin position="531"/>
        <end position="647"/>
    </location>
</feature>
<accession>A0A8H3XA18</accession>
<dbReference type="OrthoDB" id="5575062at2759"/>
<dbReference type="InterPro" id="IPR024704">
    <property type="entry name" value="SMC"/>
</dbReference>
<dbReference type="SUPFAM" id="SSF75553">
    <property type="entry name" value="Smc hinge domain"/>
    <property type="match status" value="1"/>
</dbReference>
<feature type="coiled-coil region" evidence="11">
    <location>
        <begin position="338"/>
        <end position="372"/>
    </location>
</feature>
<feature type="compositionally biased region" description="Acidic residues" evidence="12">
    <location>
        <begin position="982"/>
        <end position="992"/>
    </location>
</feature>
<evidence type="ECO:0000256" key="6">
    <source>
        <dbReference type="ARBA" id="ARBA00022776"/>
    </source>
</evidence>
<dbReference type="SUPFAM" id="SSF52540">
    <property type="entry name" value="P-loop containing nucleoside triphosphate hydrolases"/>
    <property type="match status" value="1"/>
</dbReference>
<evidence type="ECO:0000256" key="7">
    <source>
        <dbReference type="ARBA" id="ARBA00023054"/>
    </source>
</evidence>
<evidence type="ECO:0000313" key="14">
    <source>
        <dbReference type="EMBL" id="KAF0439034.1"/>
    </source>
</evidence>
<dbReference type="GO" id="GO:0051301">
    <property type="term" value="P:cell division"/>
    <property type="evidence" value="ECO:0007669"/>
    <property type="project" value="UniProtKB-KW"/>
</dbReference>
<dbReference type="CDD" id="cd03275">
    <property type="entry name" value="ABC_SMC1_euk"/>
    <property type="match status" value="2"/>
</dbReference>
<feature type="coiled-coil region" evidence="11">
    <location>
        <begin position="770"/>
        <end position="797"/>
    </location>
</feature>
<dbReference type="Proteomes" id="UP000439903">
    <property type="component" value="Unassembled WGS sequence"/>
</dbReference>
<feature type="coiled-coil region" evidence="11">
    <location>
        <begin position="180"/>
        <end position="288"/>
    </location>
</feature>
<gene>
    <name evidence="14" type="ORF">F8M41_004174</name>
</gene>
<feature type="coiled-coil region" evidence="11">
    <location>
        <begin position="836"/>
        <end position="947"/>
    </location>
</feature>
<dbReference type="EMBL" id="WTPW01001380">
    <property type="protein sequence ID" value="KAF0439034.1"/>
    <property type="molecule type" value="Genomic_DNA"/>
</dbReference>
<keyword evidence="6" id="KW-0498">Mitosis</keyword>
<dbReference type="PIRSF" id="PIRSF005719">
    <property type="entry name" value="SMC"/>
    <property type="match status" value="1"/>
</dbReference>